<sequence>MKVKLVIARLHSCEIHQTNHSPRQSWPAGNSASLRTQLISARKRSSAFSKIYRNQRFQSFRPMKPGGSSLPVRDRPEDRCASALHFPSKLCTLCNGRSLAEPHSPPGLQVRLHYCRICTKKGHKARRWERDKCFFSCFFLARRFFLRRARWSPPGGISAGKRKPITFHRHASLTYWECEGRCGGQRKTRAQCYVTPRLDGMLLELAPPSQVAECNFG</sequence>
<reference evidence="1 2" key="1">
    <citation type="submission" date="2019-09" db="EMBL/GenBank/DDBJ databases">
        <authorList>
            <person name="Chandra G."/>
            <person name="Truman W A."/>
        </authorList>
    </citation>
    <scope>NUCLEOTIDE SEQUENCE [LARGE SCALE GENOMIC DNA]</scope>
    <source>
        <strain evidence="1">PS710</strain>
    </source>
</reference>
<organism evidence="1 2">
    <name type="scientific">Pseudomonas fluorescens</name>
    <dbReference type="NCBI Taxonomy" id="294"/>
    <lineage>
        <taxon>Bacteria</taxon>
        <taxon>Pseudomonadati</taxon>
        <taxon>Pseudomonadota</taxon>
        <taxon>Gammaproteobacteria</taxon>
        <taxon>Pseudomonadales</taxon>
        <taxon>Pseudomonadaceae</taxon>
        <taxon>Pseudomonas</taxon>
    </lineage>
</organism>
<dbReference type="Proteomes" id="UP000381093">
    <property type="component" value="Unassembled WGS sequence"/>
</dbReference>
<protein>
    <submittedName>
        <fullName evidence="1">Uncharacterized protein</fullName>
    </submittedName>
</protein>
<evidence type="ECO:0000313" key="2">
    <source>
        <dbReference type="Proteomes" id="UP000381093"/>
    </source>
</evidence>
<accession>A0A5E7CID3</accession>
<gene>
    <name evidence="1" type="ORF">PS710_02904</name>
</gene>
<proteinExistence type="predicted"/>
<dbReference type="EMBL" id="CABVHW010000008">
    <property type="protein sequence ID" value="VVO04071.1"/>
    <property type="molecule type" value="Genomic_DNA"/>
</dbReference>
<name>A0A5E7CID3_PSEFL</name>
<dbReference type="AlphaFoldDB" id="A0A5E7CID3"/>
<evidence type="ECO:0000313" key="1">
    <source>
        <dbReference type="EMBL" id="VVO04071.1"/>
    </source>
</evidence>